<dbReference type="EMBL" id="CP109135">
    <property type="protein sequence ID" value="WSD19790.1"/>
    <property type="molecule type" value="Genomic_DNA"/>
</dbReference>
<evidence type="ECO:0000313" key="2">
    <source>
        <dbReference type="Proteomes" id="UP001340816"/>
    </source>
</evidence>
<protein>
    <submittedName>
        <fullName evidence="1">Uncharacterized protein</fullName>
    </submittedName>
</protein>
<keyword evidence="2" id="KW-1185">Reference proteome</keyword>
<dbReference type="RefSeq" id="WP_326761727.1">
    <property type="nucleotide sequence ID" value="NZ_CP109135.1"/>
</dbReference>
<sequence>MPSPRATALTVLPEESMSAIASRLNSSMYRFVYSFATWCHFL</sequence>
<evidence type="ECO:0000313" key="1">
    <source>
        <dbReference type="EMBL" id="WSD19790.1"/>
    </source>
</evidence>
<proteinExistence type="predicted"/>
<accession>A0ABZ1HNF4</accession>
<dbReference type="Proteomes" id="UP001340816">
    <property type="component" value="Chromosome"/>
</dbReference>
<reference evidence="1 2" key="1">
    <citation type="submission" date="2022-10" db="EMBL/GenBank/DDBJ databases">
        <title>The complete genomes of actinobacterial strains from the NBC collection.</title>
        <authorList>
            <person name="Joergensen T.S."/>
            <person name="Alvarez Arevalo M."/>
            <person name="Sterndorff E.B."/>
            <person name="Faurdal D."/>
            <person name="Vuksanovic O."/>
            <person name="Mourched A.-S."/>
            <person name="Charusanti P."/>
            <person name="Shaw S."/>
            <person name="Blin K."/>
            <person name="Weber T."/>
        </authorList>
    </citation>
    <scope>NUCLEOTIDE SEQUENCE [LARGE SCALE GENOMIC DNA]</scope>
    <source>
        <strain evidence="1 2">NBC 01752</strain>
    </source>
</reference>
<name>A0ABZ1HNF4_STRPH</name>
<organism evidence="1 2">
    <name type="scientific">Streptomyces phaeochromogenes</name>
    <dbReference type="NCBI Taxonomy" id="1923"/>
    <lineage>
        <taxon>Bacteria</taxon>
        <taxon>Bacillati</taxon>
        <taxon>Actinomycetota</taxon>
        <taxon>Actinomycetes</taxon>
        <taxon>Kitasatosporales</taxon>
        <taxon>Streptomycetaceae</taxon>
        <taxon>Streptomyces</taxon>
        <taxon>Streptomyces phaeochromogenes group</taxon>
    </lineage>
</organism>
<gene>
    <name evidence="1" type="ORF">OHB35_44810</name>
</gene>